<dbReference type="RefSeq" id="WP_109271087.1">
    <property type="nucleotide sequence ID" value="NZ_QFFF01000001.1"/>
</dbReference>
<dbReference type="OrthoDB" id="9153930at2"/>
<organism evidence="2 3">
    <name type="scientific">Allosphingosinicella humi</name>
    <dbReference type="NCBI Taxonomy" id="2068657"/>
    <lineage>
        <taxon>Bacteria</taxon>
        <taxon>Pseudomonadati</taxon>
        <taxon>Pseudomonadota</taxon>
        <taxon>Alphaproteobacteria</taxon>
        <taxon>Sphingomonadales</taxon>
        <taxon>Sphingomonadaceae</taxon>
        <taxon>Allosphingosinicella</taxon>
    </lineage>
</organism>
<evidence type="ECO:0000313" key="2">
    <source>
        <dbReference type="EMBL" id="PWG02949.1"/>
    </source>
</evidence>
<gene>
    <name evidence="2" type="ORF">DF286_08765</name>
</gene>
<sequence length="213" mass="23399">MAIRALLPPLLLLAACAHEPVVVEPAVTVAPVVEDPSEWRQVARPEDIDRLDRLDEAWTTALSEARSGGFKTAVAEEGELLDPDAALPRGAPPPGSYRCRVIKIGTQGKAPAYVAYKPFFCHVAAEGDLLTIVKQTGSQRPAGRLYPESDERMIFLGTMALEDETEPLPYGEDPERDMVGVAERVGPFRYRLVIPWPRQESKLDVFELVPATP</sequence>
<evidence type="ECO:0000313" key="3">
    <source>
        <dbReference type="Proteomes" id="UP000245916"/>
    </source>
</evidence>
<keyword evidence="1" id="KW-0732">Signal</keyword>
<dbReference type="Pfam" id="PF16233">
    <property type="entry name" value="DUF4893"/>
    <property type="match status" value="1"/>
</dbReference>
<feature type="signal peptide" evidence="1">
    <location>
        <begin position="1"/>
        <end position="17"/>
    </location>
</feature>
<protein>
    <submittedName>
        <fullName evidence="2">DUF4893 domain-containing protein</fullName>
    </submittedName>
</protein>
<feature type="chain" id="PRO_5015693499" evidence="1">
    <location>
        <begin position="18"/>
        <end position="213"/>
    </location>
</feature>
<accession>A0A2U2J3N0</accession>
<name>A0A2U2J3N0_9SPHN</name>
<evidence type="ECO:0000256" key="1">
    <source>
        <dbReference type="SAM" id="SignalP"/>
    </source>
</evidence>
<dbReference type="EMBL" id="QFFF01000001">
    <property type="protein sequence ID" value="PWG02949.1"/>
    <property type="molecule type" value="Genomic_DNA"/>
</dbReference>
<dbReference type="InterPro" id="IPR032609">
    <property type="entry name" value="DUF4893"/>
</dbReference>
<dbReference type="Proteomes" id="UP000245916">
    <property type="component" value="Unassembled WGS sequence"/>
</dbReference>
<comment type="caution">
    <text evidence="2">The sequence shown here is derived from an EMBL/GenBank/DDBJ whole genome shotgun (WGS) entry which is preliminary data.</text>
</comment>
<dbReference type="AlphaFoldDB" id="A0A2U2J3N0"/>
<proteinExistence type="predicted"/>
<dbReference type="PROSITE" id="PS51257">
    <property type="entry name" value="PROKAR_LIPOPROTEIN"/>
    <property type="match status" value="1"/>
</dbReference>
<keyword evidence="3" id="KW-1185">Reference proteome</keyword>
<reference evidence="2 3" key="1">
    <citation type="submission" date="2018-05" db="EMBL/GenBank/DDBJ databases">
        <title>Genome of Sphingosinicella humi QZX222.</title>
        <authorList>
            <person name="Qiao Z."/>
            <person name="Wang G."/>
        </authorList>
    </citation>
    <scope>NUCLEOTIDE SEQUENCE [LARGE SCALE GENOMIC DNA]</scope>
    <source>
        <strain evidence="2 3">QZX222</strain>
    </source>
</reference>